<reference evidence="2 3" key="1">
    <citation type="submission" date="2014-03" db="EMBL/GenBank/DDBJ databases">
        <title>Genomics of Bifidobacteria.</title>
        <authorList>
            <person name="Ventura M."/>
            <person name="Milani C."/>
            <person name="Lugli G.A."/>
        </authorList>
    </citation>
    <scope>NUCLEOTIDE SEQUENCE [LARGE SCALE GENOMIC DNA]</scope>
    <source>
        <strain evidence="2 3">LMG 21775</strain>
    </source>
</reference>
<feature type="region of interest" description="Disordered" evidence="1">
    <location>
        <begin position="130"/>
        <end position="152"/>
    </location>
</feature>
<feature type="compositionally biased region" description="Basic and acidic residues" evidence="1">
    <location>
        <begin position="317"/>
        <end position="329"/>
    </location>
</feature>
<accession>A0A087CNN9</accession>
<organism evidence="2 3">
    <name type="scientific">Bifidobacterium psychraerophilum</name>
    <dbReference type="NCBI Taxonomy" id="218140"/>
    <lineage>
        <taxon>Bacteria</taxon>
        <taxon>Bacillati</taxon>
        <taxon>Actinomycetota</taxon>
        <taxon>Actinomycetes</taxon>
        <taxon>Bifidobacteriales</taxon>
        <taxon>Bifidobacteriaceae</taxon>
        <taxon>Bifidobacterium</taxon>
    </lineage>
</organism>
<dbReference type="EMBL" id="JGZI01000001">
    <property type="protein sequence ID" value="KFI84889.1"/>
    <property type="molecule type" value="Genomic_DNA"/>
</dbReference>
<feature type="non-terminal residue" evidence="2">
    <location>
        <position position="1"/>
    </location>
</feature>
<dbReference type="Proteomes" id="UP000029050">
    <property type="component" value="Unassembled WGS sequence"/>
</dbReference>
<feature type="region of interest" description="Disordered" evidence="1">
    <location>
        <begin position="299"/>
        <end position="329"/>
    </location>
</feature>
<sequence length="329" mass="37702">RAQLLAKLRKCQPQITRHILTLIATIRRQQQMFKTQTNSRTQPETGADRTVIARETVARRVERAVRVEPISRTQPRARSTIGASIRGTGKIPIRRHSPTRSASKPVQITTRQGKHSVIVHRIRLLRITPGTAPHSLGGSAHTLHRSSTHQGLLKRGVIRRTHRIRHRRQIRLVRTRRTVKGITIRSIRVKTKIGGHRVIGPEQGFIRRNRCRRGLQIRLITVLAEGIRIRHTRHRTLSQSPVPAGHRRTTIGARAPLLAEHDPTRIGPTVLRYPGCLVILIHHRKRTRAQRAEIPIRPQINRSGRGPFHRHHHLGHKHEQDQTECDEGR</sequence>
<dbReference type="AlphaFoldDB" id="A0A087CNN9"/>
<proteinExistence type="predicted"/>
<evidence type="ECO:0000313" key="2">
    <source>
        <dbReference type="EMBL" id="KFI84889.1"/>
    </source>
</evidence>
<protein>
    <submittedName>
        <fullName evidence="2">Uncharacterized protein</fullName>
    </submittedName>
</protein>
<comment type="caution">
    <text evidence="2">The sequence shown here is derived from an EMBL/GenBank/DDBJ whole genome shotgun (WGS) entry which is preliminary data.</text>
</comment>
<feature type="region of interest" description="Disordered" evidence="1">
    <location>
        <begin position="72"/>
        <end position="113"/>
    </location>
</feature>
<keyword evidence="3" id="KW-1185">Reference proteome</keyword>
<gene>
    <name evidence="2" type="ORF">BPSY_0075</name>
</gene>
<feature type="compositionally biased region" description="Basic residues" evidence="1">
    <location>
        <begin position="307"/>
        <end position="316"/>
    </location>
</feature>
<feature type="compositionally biased region" description="Polar residues" evidence="1">
    <location>
        <begin position="99"/>
        <end position="111"/>
    </location>
</feature>
<evidence type="ECO:0000256" key="1">
    <source>
        <dbReference type="SAM" id="MobiDB-lite"/>
    </source>
</evidence>
<name>A0A087CNN9_9BIFI</name>
<evidence type="ECO:0000313" key="3">
    <source>
        <dbReference type="Proteomes" id="UP000029050"/>
    </source>
</evidence>